<dbReference type="Pfam" id="PF16079">
    <property type="entry name" value="Phage_holin_5_2"/>
    <property type="match status" value="1"/>
</dbReference>
<accession>A0AA42J328</accession>
<evidence type="ECO:0000313" key="2">
    <source>
        <dbReference type="EMBL" id="MDA3733970.1"/>
    </source>
</evidence>
<dbReference type="AlphaFoldDB" id="A0AA42J328"/>
<name>A0AA42J328_9FIRM</name>
<feature type="transmembrane region" description="Helical" evidence="1">
    <location>
        <begin position="64"/>
        <end position="86"/>
    </location>
</feature>
<dbReference type="EMBL" id="JAQIFT010000069">
    <property type="protein sequence ID" value="MDA3733970.1"/>
    <property type="molecule type" value="Genomic_DNA"/>
</dbReference>
<evidence type="ECO:0000313" key="3">
    <source>
        <dbReference type="Proteomes" id="UP001169242"/>
    </source>
</evidence>
<reference evidence="2" key="1">
    <citation type="journal article" date="2023" name="Int. J. Syst. Evol. Microbiol.">
        <title>&lt;i&gt;Holtiella tumoricola&lt;/i&gt; gen. nov. sp. nov., isolated from a human clinical sample.</title>
        <authorList>
            <person name="Allen-Vercoe E."/>
            <person name="Daigneault M.C."/>
            <person name="Vancuren S.J."/>
            <person name="Cochrane K."/>
            <person name="O'Neal L.L."/>
            <person name="Sankaranarayanan K."/>
            <person name="Lawson P.A."/>
        </authorList>
    </citation>
    <scope>NUCLEOTIDE SEQUENCE</scope>
    <source>
        <strain evidence="2">CC70A</strain>
    </source>
</reference>
<feature type="transmembrane region" description="Helical" evidence="1">
    <location>
        <begin position="39"/>
        <end position="58"/>
    </location>
</feature>
<dbReference type="Proteomes" id="UP001169242">
    <property type="component" value="Unassembled WGS sequence"/>
</dbReference>
<keyword evidence="3" id="KW-1185">Reference proteome</keyword>
<comment type="caution">
    <text evidence="2">The sequence shown here is derived from an EMBL/GenBank/DDBJ whole genome shotgun (WGS) entry which is preliminary data.</text>
</comment>
<feature type="transmembrane region" description="Helical" evidence="1">
    <location>
        <begin position="12"/>
        <end position="32"/>
    </location>
</feature>
<keyword evidence="1" id="KW-0472">Membrane</keyword>
<keyword evidence="1" id="KW-1133">Transmembrane helix</keyword>
<gene>
    <name evidence="2" type="ORF">PBV87_21070</name>
</gene>
<dbReference type="InterPro" id="IPR032111">
    <property type="entry name" value="Clostridium_phage_holin"/>
</dbReference>
<evidence type="ECO:0000256" key="1">
    <source>
        <dbReference type="SAM" id="Phobius"/>
    </source>
</evidence>
<proteinExistence type="predicted"/>
<protein>
    <submittedName>
        <fullName evidence="2">Phage holin family protein</fullName>
    </submittedName>
</protein>
<organism evidence="2 3">
    <name type="scientific">Holtiella tumoricola</name>
    <dbReference type="NCBI Taxonomy" id="3018743"/>
    <lineage>
        <taxon>Bacteria</taxon>
        <taxon>Bacillati</taxon>
        <taxon>Bacillota</taxon>
        <taxon>Clostridia</taxon>
        <taxon>Lachnospirales</taxon>
        <taxon>Cellulosilyticaceae</taxon>
        <taxon>Holtiella</taxon>
    </lineage>
</organism>
<sequence length="114" mass="12858">MEMFMDFINPNLFILIPVMNIIGTTLKSSSVVKNNRIPIYLGFISIFLCSINLFASISTFTLKTILTCLFSSITQGILIAAVSVYAHQVYKLYMRTRSENASNTSDEHPINKQK</sequence>
<dbReference type="RefSeq" id="WP_271013634.1">
    <property type="nucleotide sequence ID" value="NZ_JAQIFT010000069.1"/>
</dbReference>
<keyword evidence="1" id="KW-0812">Transmembrane</keyword>